<dbReference type="AlphaFoldDB" id="A0A7J8B855"/>
<name>A0A7J8B855_ROUAE</name>
<evidence type="ECO:0000256" key="1">
    <source>
        <dbReference type="SAM" id="MobiDB-lite"/>
    </source>
</evidence>
<dbReference type="Proteomes" id="UP000593571">
    <property type="component" value="Unassembled WGS sequence"/>
</dbReference>
<gene>
    <name evidence="2" type="ORF">HJG63_010461</name>
</gene>
<comment type="caution">
    <text evidence="2">The sequence shown here is derived from an EMBL/GenBank/DDBJ whole genome shotgun (WGS) entry which is preliminary data.</text>
</comment>
<evidence type="ECO:0000313" key="2">
    <source>
        <dbReference type="EMBL" id="KAF6394510.1"/>
    </source>
</evidence>
<sequence>MQGQSQALGSGRGRPLSFRPQGGKRVMACTIPWDPWLTERPASTGQCQLTLPKPMTPFKSTYISVSSPRPSYFTSRFTDLSCKARPLSQSLLHEKRLRPLTDTGRVSCTCYTKLQARSLLLWATSWWVETNGDQKAS</sequence>
<protein>
    <submittedName>
        <fullName evidence="2">Uncharacterized protein</fullName>
    </submittedName>
</protein>
<evidence type="ECO:0000313" key="3">
    <source>
        <dbReference type="Proteomes" id="UP000593571"/>
    </source>
</evidence>
<reference evidence="2 3" key="1">
    <citation type="journal article" date="2020" name="Nature">
        <title>Six reference-quality genomes reveal evolution of bat adaptations.</title>
        <authorList>
            <person name="Jebb D."/>
            <person name="Huang Z."/>
            <person name="Pippel M."/>
            <person name="Hughes G.M."/>
            <person name="Lavrichenko K."/>
            <person name="Devanna P."/>
            <person name="Winkler S."/>
            <person name="Jermiin L.S."/>
            <person name="Skirmuntt E.C."/>
            <person name="Katzourakis A."/>
            <person name="Burkitt-Gray L."/>
            <person name="Ray D.A."/>
            <person name="Sullivan K.A.M."/>
            <person name="Roscito J.G."/>
            <person name="Kirilenko B.M."/>
            <person name="Davalos L.M."/>
            <person name="Corthals A.P."/>
            <person name="Power M.L."/>
            <person name="Jones G."/>
            <person name="Ransome R.D."/>
            <person name="Dechmann D.K.N."/>
            <person name="Locatelli A.G."/>
            <person name="Puechmaille S.J."/>
            <person name="Fedrigo O."/>
            <person name="Jarvis E.D."/>
            <person name="Hiller M."/>
            <person name="Vernes S.C."/>
            <person name="Myers E.W."/>
            <person name="Teeling E.C."/>
        </authorList>
    </citation>
    <scope>NUCLEOTIDE SEQUENCE [LARGE SCALE GENOMIC DNA]</scope>
    <source>
        <strain evidence="2">MRouAeg1</strain>
        <tissue evidence="2">Muscle</tissue>
    </source>
</reference>
<keyword evidence="3" id="KW-1185">Reference proteome</keyword>
<dbReference type="EMBL" id="JACASE010000020">
    <property type="protein sequence ID" value="KAF6394510.1"/>
    <property type="molecule type" value="Genomic_DNA"/>
</dbReference>
<organism evidence="2 3">
    <name type="scientific">Rousettus aegyptiacus</name>
    <name type="common">Egyptian fruit bat</name>
    <name type="synonym">Pteropus aegyptiacus</name>
    <dbReference type="NCBI Taxonomy" id="9407"/>
    <lineage>
        <taxon>Eukaryota</taxon>
        <taxon>Metazoa</taxon>
        <taxon>Chordata</taxon>
        <taxon>Craniata</taxon>
        <taxon>Vertebrata</taxon>
        <taxon>Euteleostomi</taxon>
        <taxon>Mammalia</taxon>
        <taxon>Eutheria</taxon>
        <taxon>Laurasiatheria</taxon>
        <taxon>Chiroptera</taxon>
        <taxon>Yinpterochiroptera</taxon>
        <taxon>Pteropodoidea</taxon>
        <taxon>Pteropodidae</taxon>
        <taxon>Rousettinae</taxon>
        <taxon>Rousettus</taxon>
    </lineage>
</organism>
<proteinExistence type="predicted"/>
<accession>A0A7J8B855</accession>
<feature type="region of interest" description="Disordered" evidence="1">
    <location>
        <begin position="1"/>
        <end position="21"/>
    </location>
</feature>